<dbReference type="AlphaFoldDB" id="A4IJY2"/>
<accession>A4IJY2</accession>
<reference evidence="1 2" key="1">
    <citation type="journal article" date="2007" name="Proc. Natl. Acad. Sci. U.S.A.">
        <title>Genome and proteome of long-chain alkane degrading Geobacillus thermodenitrificans NG80-2 isolated from a deep-subsurface oil reservoir.</title>
        <authorList>
            <person name="Feng L."/>
            <person name="Wang W."/>
            <person name="Cheng J."/>
            <person name="Ren Y."/>
            <person name="Zhao G."/>
            <person name="Gao C."/>
            <person name="Tang Y."/>
            <person name="Liu X."/>
            <person name="Han W."/>
            <person name="Peng X."/>
            <person name="Liu R."/>
            <person name="Wang L."/>
        </authorList>
    </citation>
    <scope>NUCLEOTIDE SEQUENCE [LARGE SCALE GENOMIC DNA]</scope>
    <source>
        <strain evidence="1 2">NG80-2</strain>
    </source>
</reference>
<dbReference type="EMBL" id="CP000557">
    <property type="protein sequence ID" value="ABO65636.1"/>
    <property type="molecule type" value="Genomic_DNA"/>
</dbReference>
<protein>
    <recommendedName>
        <fullName evidence="3">Transposase</fullName>
    </recommendedName>
</protein>
<evidence type="ECO:0000313" key="2">
    <source>
        <dbReference type="Proteomes" id="UP000001578"/>
    </source>
</evidence>
<organism evidence="1 2">
    <name type="scientific">Geobacillus thermodenitrificans (strain NG80-2)</name>
    <dbReference type="NCBI Taxonomy" id="420246"/>
    <lineage>
        <taxon>Bacteria</taxon>
        <taxon>Bacillati</taxon>
        <taxon>Bacillota</taxon>
        <taxon>Bacilli</taxon>
        <taxon>Bacillales</taxon>
        <taxon>Anoxybacillaceae</taxon>
        <taxon>Geobacillus</taxon>
    </lineage>
</organism>
<dbReference type="KEGG" id="gtn:GTNG_0252"/>
<dbReference type="Proteomes" id="UP000001578">
    <property type="component" value="Chromosome"/>
</dbReference>
<gene>
    <name evidence="1" type="ordered locus">GTNG_0252</name>
</gene>
<sequence>MTRLKQAKECAWLRQYSSNMRKQGSKDAAAAYKHFFGRGAKHPKFKKKNKQSSG</sequence>
<dbReference type="HOGENOM" id="CLU_3043865_0_0_9"/>
<proteinExistence type="predicted"/>
<evidence type="ECO:0000313" key="1">
    <source>
        <dbReference type="EMBL" id="ABO65636.1"/>
    </source>
</evidence>
<name>A4IJY2_GEOTN</name>
<evidence type="ECO:0008006" key="3">
    <source>
        <dbReference type="Google" id="ProtNLM"/>
    </source>
</evidence>